<comment type="caution">
    <text evidence="2">The sequence shown here is derived from an EMBL/GenBank/DDBJ whole genome shotgun (WGS) entry which is preliminary data.</text>
</comment>
<dbReference type="PANTHER" id="PTHR38599:SF1">
    <property type="entry name" value="CUPIN DOMAIN PROTEIN (AFU_ORTHOLOGUE AFUA_3G13620)"/>
    <property type="match status" value="1"/>
</dbReference>
<dbReference type="Pfam" id="PF07883">
    <property type="entry name" value="Cupin_2"/>
    <property type="match status" value="1"/>
</dbReference>
<accession>A0ABV4FCN0</accession>
<evidence type="ECO:0000313" key="3">
    <source>
        <dbReference type="Proteomes" id="UP001565471"/>
    </source>
</evidence>
<dbReference type="InterPro" id="IPR014710">
    <property type="entry name" value="RmlC-like_jellyroll"/>
</dbReference>
<dbReference type="PANTHER" id="PTHR38599">
    <property type="entry name" value="CUPIN DOMAIN PROTEIN (AFU_ORTHOLOGUE AFUA_3G13620)"/>
    <property type="match status" value="1"/>
</dbReference>
<reference evidence="2 3" key="1">
    <citation type="submission" date="2024-07" db="EMBL/GenBank/DDBJ databases">
        <title>Genomic Encyclopedia of Type Strains, Phase V (KMG-V): Genome sequencing to study the core and pangenomes of soil and plant-associated prokaryotes.</title>
        <authorList>
            <person name="Whitman W."/>
        </authorList>
    </citation>
    <scope>NUCLEOTIDE SEQUENCE [LARGE SCALE GENOMIC DNA]</scope>
    <source>
        <strain evidence="2 3">USDA 415</strain>
    </source>
</reference>
<evidence type="ECO:0000313" key="2">
    <source>
        <dbReference type="EMBL" id="MEY9321016.1"/>
    </source>
</evidence>
<evidence type="ECO:0000259" key="1">
    <source>
        <dbReference type="Pfam" id="PF07883"/>
    </source>
</evidence>
<protein>
    <submittedName>
        <fullName evidence="2">Quercetin dioxygenase-like cupin family protein</fullName>
    </submittedName>
</protein>
<dbReference type="InterPro" id="IPR011051">
    <property type="entry name" value="RmlC_Cupin_sf"/>
</dbReference>
<sequence length="190" mass="20189">MTIGSALRPGFKQLRELVRRGGAMMSSGFAYRTGTVPNPQGIMANTARRAMRTAAVPLIAAVIALGASPAIAQDREQVKIAFERALPNVEGKKMVAVTVTYPPGAKSLAHHHAASAFIYAYVLSGTIRSQVGDEPAKIYHAGESFYEMPGSHHRVSENASDKESASLLAVFVVDSKDGPLTKPDKDPGSQ</sequence>
<keyword evidence="3" id="KW-1185">Reference proteome</keyword>
<dbReference type="InterPro" id="IPR013096">
    <property type="entry name" value="Cupin_2"/>
</dbReference>
<feature type="domain" description="Cupin type-2" evidence="1">
    <location>
        <begin position="98"/>
        <end position="171"/>
    </location>
</feature>
<dbReference type="Proteomes" id="UP001565471">
    <property type="component" value="Unassembled WGS sequence"/>
</dbReference>
<dbReference type="Gene3D" id="2.60.120.10">
    <property type="entry name" value="Jelly Rolls"/>
    <property type="match status" value="1"/>
</dbReference>
<proteinExistence type="predicted"/>
<dbReference type="SUPFAM" id="SSF51182">
    <property type="entry name" value="RmlC-like cupins"/>
    <property type="match status" value="1"/>
</dbReference>
<organism evidence="2 3">
    <name type="scientific">Bradyrhizobium elkanii</name>
    <dbReference type="NCBI Taxonomy" id="29448"/>
    <lineage>
        <taxon>Bacteria</taxon>
        <taxon>Pseudomonadati</taxon>
        <taxon>Pseudomonadota</taxon>
        <taxon>Alphaproteobacteria</taxon>
        <taxon>Hyphomicrobiales</taxon>
        <taxon>Nitrobacteraceae</taxon>
        <taxon>Bradyrhizobium</taxon>
    </lineage>
</organism>
<name>A0ABV4FCN0_BRAEL</name>
<dbReference type="EMBL" id="JBGBZA010000002">
    <property type="protein sequence ID" value="MEY9321016.1"/>
    <property type="molecule type" value="Genomic_DNA"/>
</dbReference>
<gene>
    <name evidence="2" type="ORF">ABIF29_007815</name>
</gene>
<dbReference type="CDD" id="cd02234">
    <property type="entry name" value="cupin_BLR7677-like"/>
    <property type="match status" value="1"/>
</dbReference>